<reference evidence="12 13" key="1">
    <citation type="submission" date="2023-01" db="EMBL/GenBank/DDBJ databases">
        <title>Psychrosphaera sp. nov., isolated from marine algae.</title>
        <authorList>
            <person name="Bayburt H."/>
            <person name="Choi B.J."/>
            <person name="Kim J.M."/>
            <person name="Choi D.G."/>
            <person name="Jeon C.O."/>
        </authorList>
    </citation>
    <scope>NUCLEOTIDE SEQUENCE [LARGE SCALE GENOMIC DNA]</scope>
    <source>
        <strain evidence="12 13">G1-22</strain>
    </source>
</reference>
<keyword evidence="13" id="KW-1185">Reference proteome</keyword>
<keyword evidence="4" id="KW-0443">Lipid metabolism</keyword>
<evidence type="ECO:0000256" key="8">
    <source>
        <dbReference type="ARBA" id="ARBA00039866"/>
    </source>
</evidence>
<evidence type="ECO:0000256" key="10">
    <source>
        <dbReference type="ARBA" id="ARBA00047785"/>
    </source>
</evidence>
<name>A0ABT5FI41_9GAMM</name>
<proteinExistence type="inferred from homology"/>
<dbReference type="GO" id="GO:0016746">
    <property type="term" value="F:acyltransferase activity"/>
    <property type="evidence" value="ECO:0007669"/>
    <property type="project" value="UniProtKB-KW"/>
</dbReference>
<evidence type="ECO:0000259" key="11">
    <source>
        <dbReference type="SMART" id="SM00563"/>
    </source>
</evidence>
<dbReference type="SMART" id="SM00563">
    <property type="entry name" value="PlsC"/>
    <property type="match status" value="2"/>
</dbReference>
<evidence type="ECO:0000313" key="13">
    <source>
        <dbReference type="Proteomes" id="UP001528411"/>
    </source>
</evidence>
<sequence length="698" mass="79433">MPNTGSLIVVCNHPHGCIEGVALAGALRKRRSDVKVLANKGLAMFQELHELFIFIDPLNPSDPSNLKGIRECKKHLNNGGVLLIFPAGKVSYYRPEKQRICDGEWNRLPGALARATDSPVLPIHISGHNSDFFITMGRIYYRFKLLILFREMMHLKNKPLELSVGRILPTKLLAKCGDEAQITAFLRAQCYCLDPQFNATWSADSAQPFADLNAPVPGQVLASEINSLPNSQHLADYKKFRVSYASLHQAPNVVKDITRLREKVFRLYDEGSGESADGDEFDKTYLHLFIFDTEEQEIIGAYRMGQSDKLIPEFGLKGMYLSRMFKFSPEFINQQQPCLEMGRSFIVPEHQRSFYGLFLLWRGIGEFVVRHPQYRILYGTVSLSKLYRPLSVECISKLALNPCSNVSAKVPFAPVNNPELDDYIAETPDTGNLLSILVQGIEQDGKDVPILMKQYNKLAARFYCIGIDKNFNDTPGLLLSVDMSKAPHKALKQYLAEGLEQYLNYKKVVNMRANRFAQIFSFSVMSTLKIVTWPFYRFENKWISEQSYEAFDDVKLVVLLNHTSLYETLFVRLAPFRFLWRIARHMLVPVADITTNRPIVGAFFHALVPGVVPISRRRDESWNNFLESINEEAIVAILPEGRMRRQDGKDKHGKPMSVRSGIADIIEKIDRGNILFVYSGGLHHIQVTGQRFPKLFKK</sequence>
<comment type="function">
    <text evidence="9">Catalyzes the first step in the biosynthesis of ornithine lipids, which are phosphorus-free membrane lipids. Catalyzes the 3-hydroxyacyl-acyl carrier protein-dependent acylation of ornithine to form lyso-ornithine lipid (LOL).</text>
</comment>
<feature type="domain" description="Phospholipid/glycerol acyltransferase" evidence="11">
    <location>
        <begin position="7"/>
        <end position="128"/>
    </location>
</feature>
<dbReference type="CDD" id="cd07986">
    <property type="entry name" value="LPLAT_ACT14924-like"/>
    <property type="match status" value="1"/>
</dbReference>
<dbReference type="InterPro" id="IPR016181">
    <property type="entry name" value="Acyl_CoA_acyltransferase"/>
</dbReference>
<dbReference type="SUPFAM" id="SSF55729">
    <property type="entry name" value="Acyl-CoA N-acyltransferases (Nat)"/>
    <property type="match status" value="1"/>
</dbReference>
<dbReference type="InterPro" id="IPR045746">
    <property type="entry name" value="ACT14924-like_Acyltransf_dom"/>
</dbReference>
<evidence type="ECO:0000256" key="9">
    <source>
        <dbReference type="ARBA" id="ARBA00045724"/>
    </source>
</evidence>
<dbReference type="Proteomes" id="UP001528411">
    <property type="component" value="Unassembled WGS sequence"/>
</dbReference>
<dbReference type="PANTHER" id="PTHR37323">
    <property type="entry name" value="GCN5-RELATED N-ACETYLTRANSFERASE"/>
    <property type="match status" value="1"/>
</dbReference>
<comment type="caution">
    <text evidence="12">The sequence shown here is derived from an EMBL/GenBank/DDBJ whole genome shotgun (WGS) entry which is preliminary data.</text>
</comment>
<feature type="domain" description="Phospholipid/glycerol acyltransferase" evidence="11">
    <location>
        <begin position="556"/>
        <end position="682"/>
    </location>
</feature>
<dbReference type="EMBL" id="JAQOMS010000002">
    <property type="protein sequence ID" value="MDC2890852.1"/>
    <property type="molecule type" value="Genomic_DNA"/>
</dbReference>
<evidence type="ECO:0000313" key="12">
    <source>
        <dbReference type="EMBL" id="MDC2890852.1"/>
    </source>
</evidence>
<evidence type="ECO:0000256" key="4">
    <source>
        <dbReference type="ARBA" id="ARBA00023098"/>
    </source>
</evidence>
<dbReference type="Pfam" id="PF13444">
    <property type="entry name" value="Acetyltransf_5"/>
    <property type="match status" value="1"/>
</dbReference>
<dbReference type="PANTHER" id="PTHR37323:SF1">
    <property type="entry name" value="L-ORNITHINE N(ALPHA)-ACYLTRANSFERASE"/>
    <property type="match status" value="1"/>
</dbReference>
<dbReference type="RefSeq" id="WP_272181931.1">
    <property type="nucleotide sequence ID" value="NZ_JAQOMS010000002.1"/>
</dbReference>
<comment type="pathway">
    <text evidence="1">Lipid metabolism.</text>
</comment>
<organism evidence="12 13">
    <name type="scientific">Psychrosphaera algicola</name>
    <dbReference type="NCBI Taxonomy" id="3023714"/>
    <lineage>
        <taxon>Bacteria</taxon>
        <taxon>Pseudomonadati</taxon>
        <taxon>Pseudomonadota</taxon>
        <taxon>Gammaproteobacteria</taxon>
        <taxon>Alteromonadales</taxon>
        <taxon>Pseudoalteromonadaceae</taxon>
        <taxon>Psychrosphaera</taxon>
    </lineage>
</organism>
<evidence type="ECO:0000256" key="6">
    <source>
        <dbReference type="ARBA" id="ARBA00038095"/>
    </source>
</evidence>
<evidence type="ECO:0000256" key="5">
    <source>
        <dbReference type="ARBA" id="ARBA00023315"/>
    </source>
</evidence>
<dbReference type="EC" id="2.3.2.30" evidence="7"/>
<keyword evidence="3" id="KW-0808">Transferase</keyword>
<comment type="catalytic activity">
    <reaction evidence="10">
        <text>a (3R)-hydroxyacyl-[ACP] + L-ornithine = a lyso-ornithine lipid + holo-[ACP] + H(+)</text>
        <dbReference type="Rhea" id="RHEA:20633"/>
        <dbReference type="Rhea" id="RHEA-COMP:9685"/>
        <dbReference type="Rhea" id="RHEA-COMP:9945"/>
        <dbReference type="ChEBI" id="CHEBI:15378"/>
        <dbReference type="ChEBI" id="CHEBI:46911"/>
        <dbReference type="ChEBI" id="CHEBI:64479"/>
        <dbReference type="ChEBI" id="CHEBI:78827"/>
        <dbReference type="ChEBI" id="CHEBI:138482"/>
        <dbReference type="EC" id="2.3.2.30"/>
    </reaction>
    <physiologicalReaction direction="left-to-right" evidence="10">
        <dbReference type="Rhea" id="RHEA:20634"/>
    </physiologicalReaction>
</comment>
<gene>
    <name evidence="12" type="ORF">PN838_21535</name>
</gene>
<keyword evidence="5 12" id="KW-0012">Acyltransferase</keyword>
<accession>A0ABT5FI41</accession>
<comment type="similarity">
    <text evidence="6">Belongs to the acetyltransferase family. OlsB subfamily.</text>
</comment>
<evidence type="ECO:0000256" key="2">
    <source>
        <dbReference type="ARBA" id="ARBA00022516"/>
    </source>
</evidence>
<protein>
    <recommendedName>
        <fullName evidence="8">L-ornithine N(alpha)-acyltransferase</fullName>
        <ecNumber evidence="7">2.3.2.30</ecNumber>
    </recommendedName>
</protein>
<dbReference type="Gene3D" id="3.40.630.30">
    <property type="match status" value="1"/>
</dbReference>
<keyword evidence="2" id="KW-0444">Lipid biosynthesis</keyword>
<evidence type="ECO:0000256" key="3">
    <source>
        <dbReference type="ARBA" id="ARBA00022679"/>
    </source>
</evidence>
<dbReference type="Pfam" id="PF19576">
    <property type="entry name" value="Acyltransf_2"/>
    <property type="match status" value="1"/>
</dbReference>
<dbReference type="InterPro" id="IPR002123">
    <property type="entry name" value="Plipid/glycerol_acylTrfase"/>
</dbReference>
<evidence type="ECO:0000256" key="1">
    <source>
        <dbReference type="ARBA" id="ARBA00005189"/>
    </source>
</evidence>
<evidence type="ECO:0000256" key="7">
    <source>
        <dbReference type="ARBA" id="ARBA00039058"/>
    </source>
</evidence>
<dbReference type="InterPro" id="IPR052351">
    <property type="entry name" value="Ornithine_N-alpha-AT"/>
</dbReference>